<evidence type="ECO:0000313" key="4">
    <source>
        <dbReference type="Proteomes" id="UP001218246"/>
    </source>
</evidence>
<dbReference type="Pfam" id="PF13419">
    <property type="entry name" value="HAD_2"/>
    <property type="match status" value="1"/>
</dbReference>
<dbReference type="Gene3D" id="1.10.150.240">
    <property type="entry name" value="Putative phosphatase, domain 2"/>
    <property type="match status" value="1"/>
</dbReference>
<protein>
    <submittedName>
        <fullName evidence="3">HAD-IA family hydrolase</fullName>
    </submittedName>
</protein>
<evidence type="ECO:0000313" key="3">
    <source>
        <dbReference type="EMBL" id="MDG5754940.1"/>
    </source>
</evidence>
<dbReference type="InterPro" id="IPR050155">
    <property type="entry name" value="HAD-like_hydrolase_sf"/>
</dbReference>
<dbReference type="InterPro" id="IPR006439">
    <property type="entry name" value="HAD-SF_hydro_IA"/>
</dbReference>
<comment type="caution">
    <text evidence="3">The sequence shown here is derived from an EMBL/GenBank/DDBJ whole genome shotgun (WGS) entry which is preliminary data.</text>
</comment>
<keyword evidence="4" id="KW-1185">Reference proteome</keyword>
<keyword evidence="2" id="KW-0460">Magnesium</keyword>
<dbReference type="PANTHER" id="PTHR43434">
    <property type="entry name" value="PHOSPHOGLYCOLATE PHOSPHATASE"/>
    <property type="match status" value="1"/>
</dbReference>
<name>A0ABT6H8F2_9BACI</name>
<dbReference type="SUPFAM" id="SSF56784">
    <property type="entry name" value="HAD-like"/>
    <property type="match status" value="1"/>
</dbReference>
<dbReference type="NCBIfam" id="TIGR01549">
    <property type="entry name" value="HAD-SF-IA-v1"/>
    <property type="match status" value="1"/>
</dbReference>
<dbReference type="RefSeq" id="WP_245999847.1">
    <property type="nucleotide sequence ID" value="NZ_JARRRY010000019.1"/>
</dbReference>
<dbReference type="InterPro" id="IPR023198">
    <property type="entry name" value="PGP-like_dom2"/>
</dbReference>
<sequence length="194" mass="22193">MMIGGSALNILWDFDGTLIDSYCVYVSNFKKVLGEDVPRHEIMAKLKVSIPYALSYYGVSDEEIESPSSYRPFAGAAQVLGQANRNVIVTHYPKEEVIRILTHYSLLNYFAEIIGPEDGFPKKPDDQAYRYLHEKYHIDLVIGDREVDLIPAKRLGIKTCMFQNLLEPGADFYVESYEQLSRILYLKEIRELSG</sequence>
<dbReference type="SFLD" id="SFLDG01129">
    <property type="entry name" value="C1.5:_HAD__Beta-PGM__Phosphata"/>
    <property type="match status" value="1"/>
</dbReference>
<dbReference type="InterPro" id="IPR023214">
    <property type="entry name" value="HAD_sf"/>
</dbReference>
<dbReference type="Gene3D" id="3.40.50.1000">
    <property type="entry name" value="HAD superfamily/HAD-like"/>
    <property type="match status" value="1"/>
</dbReference>
<proteinExistence type="predicted"/>
<dbReference type="InterPro" id="IPR036412">
    <property type="entry name" value="HAD-like_sf"/>
</dbReference>
<accession>A0ABT6H8F2</accession>
<dbReference type="GO" id="GO:0016787">
    <property type="term" value="F:hydrolase activity"/>
    <property type="evidence" value="ECO:0007669"/>
    <property type="project" value="UniProtKB-KW"/>
</dbReference>
<evidence type="ECO:0000256" key="2">
    <source>
        <dbReference type="ARBA" id="ARBA00022842"/>
    </source>
</evidence>
<evidence type="ECO:0000256" key="1">
    <source>
        <dbReference type="ARBA" id="ARBA00022801"/>
    </source>
</evidence>
<gene>
    <name evidence="3" type="ORF">P6P90_13330</name>
</gene>
<keyword evidence="1 3" id="KW-0378">Hydrolase</keyword>
<dbReference type="PANTHER" id="PTHR43434:SF25">
    <property type="entry name" value="PHOSPHOGLYCOLATE PHOSPHATASE"/>
    <property type="match status" value="1"/>
</dbReference>
<dbReference type="InterPro" id="IPR041492">
    <property type="entry name" value="HAD_2"/>
</dbReference>
<dbReference type="Proteomes" id="UP001218246">
    <property type="component" value="Unassembled WGS sequence"/>
</dbReference>
<organism evidence="3 4">
    <name type="scientific">Ectobacillus antri</name>
    <dbReference type="NCBI Taxonomy" id="2486280"/>
    <lineage>
        <taxon>Bacteria</taxon>
        <taxon>Bacillati</taxon>
        <taxon>Bacillota</taxon>
        <taxon>Bacilli</taxon>
        <taxon>Bacillales</taxon>
        <taxon>Bacillaceae</taxon>
        <taxon>Ectobacillus</taxon>
    </lineage>
</organism>
<dbReference type="EMBL" id="JARULN010000015">
    <property type="protein sequence ID" value="MDG5754940.1"/>
    <property type="molecule type" value="Genomic_DNA"/>
</dbReference>
<dbReference type="SFLD" id="SFLDS00003">
    <property type="entry name" value="Haloacid_Dehalogenase"/>
    <property type="match status" value="1"/>
</dbReference>
<reference evidence="3 4" key="1">
    <citation type="submission" date="2023-04" db="EMBL/GenBank/DDBJ databases">
        <title>Ectobacillus antri isolated from activated sludge.</title>
        <authorList>
            <person name="Yan P."/>
            <person name="Liu X."/>
        </authorList>
    </citation>
    <scope>NUCLEOTIDE SEQUENCE [LARGE SCALE GENOMIC DNA]</scope>
    <source>
        <strain evidence="3 4">C18H</strain>
    </source>
</reference>